<evidence type="ECO:0000256" key="2">
    <source>
        <dbReference type="SAM" id="MobiDB-lite"/>
    </source>
</evidence>
<feature type="region of interest" description="Disordered" evidence="2">
    <location>
        <begin position="242"/>
        <end position="270"/>
    </location>
</feature>
<dbReference type="EMBL" id="LHQR01000065">
    <property type="protein sequence ID" value="KXG49061.1"/>
    <property type="molecule type" value="Genomic_DNA"/>
</dbReference>
<dbReference type="OMA" id="TECAVEI"/>
<accession>A0A135LJA2</accession>
<keyword evidence="1" id="KW-0175">Coiled coil</keyword>
<protein>
    <submittedName>
        <fullName evidence="3">Kinetochore Sim4 complex subunit Fta4</fullName>
    </submittedName>
</protein>
<reference evidence="3 4" key="1">
    <citation type="journal article" date="2016" name="BMC Genomics">
        <title>Genome sequencing and secondary metabolism of the postharvest pathogen Penicillium griseofulvum.</title>
        <authorList>
            <person name="Banani H."/>
            <person name="Marcet-Houben M."/>
            <person name="Ballester A.R."/>
            <person name="Abbruscato P."/>
            <person name="Gonzalez-Candelas L."/>
            <person name="Gabaldon T."/>
            <person name="Spadaro D."/>
        </authorList>
    </citation>
    <scope>NUCLEOTIDE SEQUENCE [LARGE SCALE GENOMIC DNA]</scope>
    <source>
        <strain evidence="3 4">PG3</strain>
    </source>
</reference>
<evidence type="ECO:0000313" key="4">
    <source>
        <dbReference type="Proteomes" id="UP000070168"/>
    </source>
</evidence>
<dbReference type="GeneID" id="63705944"/>
<organism evidence="3 4">
    <name type="scientific">Penicillium patulum</name>
    <name type="common">Penicillium griseofulvum</name>
    <dbReference type="NCBI Taxonomy" id="5078"/>
    <lineage>
        <taxon>Eukaryota</taxon>
        <taxon>Fungi</taxon>
        <taxon>Dikarya</taxon>
        <taxon>Ascomycota</taxon>
        <taxon>Pezizomycotina</taxon>
        <taxon>Eurotiomycetes</taxon>
        <taxon>Eurotiomycetidae</taxon>
        <taxon>Eurotiales</taxon>
        <taxon>Aspergillaceae</taxon>
        <taxon>Penicillium</taxon>
    </lineage>
</organism>
<evidence type="ECO:0000313" key="3">
    <source>
        <dbReference type="EMBL" id="KXG49061.1"/>
    </source>
</evidence>
<dbReference type="STRING" id="5078.A0A135LJA2"/>
<dbReference type="AlphaFoldDB" id="A0A135LJA2"/>
<comment type="caution">
    <text evidence="3">The sequence shown here is derived from an EMBL/GenBank/DDBJ whole genome shotgun (WGS) entry which is preliminary data.</text>
</comment>
<feature type="coiled-coil region" evidence="1">
    <location>
        <begin position="127"/>
        <end position="154"/>
    </location>
</feature>
<evidence type="ECO:0000256" key="1">
    <source>
        <dbReference type="SAM" id="Coils"/>
    </source>
</evidence>
<keyword evidence="4" id="KW-1185">Reference proteome</keyword>
<dbReference type="GO" id="GO:0031511">
    <property type="term" value="C:Mis6-Sim4 complex"/>
    <property type="evidence" value="ECO:0007669"/>
    <property type="project" value="InterPro"/>
</dbReference>
<proteinExistence type="predicted"/>
<dbReference type="Proteomes" id="UP000070168">
    <property type="component" value="Unassembled WGS sequence"/>
</dbReference>
<sequence>MDTTRTITELKSAFIWSQVRIFSESLDLPEDWRNYAAETTEGDLSDKVIEDVLHKVNAAAKQHNRVVYSSQAIHHVAQQIANLYWSSVSQEAQSRDAFARGIEKTTDLSREINIAKMPVDLEIPEASEEEHARYQQLRERLTSLDSQRQQRQRRLDQLQHLRRLLEPFEDPQKNIQPNLITRDGELVQELEKMPPLAASVSSQHNTLVGCLLECDSDQSSLNEFAIDSDLSDSDDTVPDLSAPAIIEGDTSPSPSKAFTRGHRRRSTHVTRRDLEKFQSEVLGVENHASWFDEDNGAPQSFTPDDPQLEELNRAFADADVSMNNAAMASNGTGPGNFSGYENNTGTMNMPNIPPRQTPSPSPSHSSVTTQINGGGMGAMGAAIPMNAGHQMDLHHLYEMVVELSDVLKNNRDVTKNIVANAEEIVKNGIADSSSANGQQGENLTARIAELERALAKEKRVSADHKYHREENWKMIQEFETAVGVMVEQIRSYCQNNNMHYLAQKKHYNNLLQAERDAHLESRLDRDYWHAQTMKCAEMIRTAYRLKCEEDDVPTRVISGLQNEVRAYRFALGMEAEKPEEEYGWEYLKDIPGMD</sequence>
<gene>
    <name evidence="3" type="ORF">PGRI_029310</name>
</gene>
<dbReference type="PANTHER" id="PTHR39472">
    <property type="entry name" value="EXPRESSED PROTEIN"/>
    <property type="match status" value="1"/>
</dbReference>
<name>A0A135LJA2_PENPA</name>
<dbReference type="Pfam" id="PF13093">
    <property type="entry name" value="FTA4"/>
    <property type="match status" value="1"/>
</dbReference>
<dbReference type="RefSeq" id="XP_040647597.1">
    <property type="nucleotide sequence ID" value="XM_040790644.1"/>
</dbReference>
<feature type="compositionally biased region" description="Basic residues" evidence="2">
    <location>
        <begin position="259"/>
        <end position="269"/>
    </location>
</feature>
<dbReference type="InterPro" id="IPR025207">
    <property type="entry name" value="Sim4_Fta4"/>
</dbReference>
<dbReference type="PANTHER" id="PTHR39472:SF1">
    <property type="entry name" value="EXPRESSED PROTEIN"/>
    <property type="match status" value="1"/>
</dbReference>
<dbReference type="OrthoDB" id="21214at2759"/>